<dbReference type="OrthoDB" id="9778366at2"/>
<evidence type="ECO:0000256" key="1">
    <source>
        <dbReference type="ARBA" id="ARBA00000085"/>
    </source>
</evidence>
<dbReference type="Pfam" id="PF07494">
    <property type="entry name" value="Reg_prop"/>
    <property type="match status" value="1"/>
</dbReference>
<evidence type="ECO:0000256" key="6">
    <source>
        <dbReference type="ARBA" id="ARBA00022777"/>
    </source>
</evidence>
<dbReference type="Proteomes" id="UP000321580">
    <property type="component" value="Unassembled WGS sequence"/>
</dbReference>
<feature type="domain" description="Two component regulator three Y" evidence="11">
    <location>
        <begin position="735"/>
        <end position="790"/>
    </location>
</feature>
<keyword evidence="4" id="KW-0808">Transferase</keyword>
<dbReference type="InterPro" id="IPR013783">
    <property type="entry name" value="Ig-like_fold"/>
</dbReference>
<feature type="chain" id="PRO_5022844711" description="histidine kinase" evidence="10">
    <location>
        <begin position="25"/>
        <end position="1032"/>
    </location>
</feature>
<dbReference type="Pfam" id="PF07495">
    <property type="entry name" value="Y_Y_Y"/>
    <property type="match status" value="1"/>
</dbReference>
<feature type="signal peptide" evidence="10">
    <location>
        <begin position="1"/>
        <end position="24"/>
    </location>
</feature>
<accession>A0A5C6RH66</accession>
<feature type="domain" description="Signal transduction histidine kinase subgroup 3 dimerisation and phosphoacceptor" evidence="12">
    <location>
        <begin position="837"/>
        <end position="895"/>
    </location>
</feature>
<evidence type="ECO:0000259" key="12">
    <source>
        <dbReference type="Pfam" id="PF07730"/>
    </source>
</evidence>
<organism evidence="13 14">
    <name type="scientific">Phaeodactylibacter luteus</name>
    <dbReference type="NCBI Taxonomy" id="1564516"/>
    <lineage>
        <taxon>Bacteria</taxon>
        <taxon>Pseudomonadati</taxon>
        <taxon>Bacteroidota</taxon>
        <taxon>Saprospiria</taxon>
        <taxon>Saprospirales</taxon>
        <taxon>Haliscomenobacteraceae</taxon>
        <taxon>Phaeodactylibacter</taxon>
    </lineage>
</organism>
<keyword evidence="6" id="KW-0418">Kinase</keyword>
<name>A0A5C6RH66_9BACT</name>
<evidence type="ECO:0000256" key="2">
    <source>
        <dbReference type="ARBA" id="ARBA00012438"/>
    </source>
</evidence>
<keyword evidence="9" id="KW-0812">Transmembrane</keyword>
<evidence type="ECO:0000256" key="7">
    <source>
        <dbReference type="ARBA" id="ARBA00022840"/>
    </source>
</evidence>
<evidence type="ECO:0000313" key="14">
    <source>
        <dbReference type="Proteomes" id="UP000321580"/>
    </source>
</evidence>
<dbReference type="GO" id="GO:0000155">
    <property type="term" value="F:phosphorelay sensor kinase activity"/>
    <property type="evidence" value="ECO:0007669"/>
    <property type="project" value="InterPro"/>
</dbReference>
<dbReference type="InterPro" id="IPR015943">
    <property type="entry name" value="WD40/YVTN_repeat-like_dom_sf"/>
</dbReference>
<keyword evidence="8" id="KW-0902">Two-component regulatory system</keyword>
<dbReference type="SUPFAM" id="SSF55874">
    <property type="entry name" value="ATPase domain of HSP90 chaperone/DNA topoisomerase II/histidine kinase"/>
    <property type="match status" value="1"/>
</dbReference>
<keyword evidence="14" id="KW-1185">Reference proteome</keyword>
<dbReference type="GO" id="GO:0005524">
    <property type="term" value="F:ATP binding"/>
    <property type="evidence" value="ECO:0007669"/>
    <property type="project" value="UniProtKB-KW"/>
</dbReference>
<proteinExistence type="predicted"/>
<dbReference type="SUPFAM" id="SSF63829">
    <property type="entry name" value="Calcium-dependent phosphotriesterase"/>
    <property type="match status" value="2"/>
</dbReference>
<dbReference type="InterPro" id="IPR011712">
    <property type="entry name" value="Sig_transdc_His_kin_sub3_dim/P"/>
</dbReference>
<keyword evidence="5" id="KW-0547">Nucleotide-binding</keyword>
<dbReference type="GO" id="GO:0016020">
    <property type="term" value="C:membrane"/>
    <property type="evidence" value="ECO:0007669"/>
    <property type="project" value="InterPro"/>
</dbReference>
<dbReference type="EMBL" id="VOOR01000074">
    <property type="protein sequence ID" value="TXB60599.1"/>
    <property type="molecule type" value="Genomic_DNA"/>
</dbReference>
<dbReference type="Gene3D" id="3.30.565.10">
    <property type="entry name" value="Histidine kinase-like ATPase, C-terminal domain"/>
    <property type="match status" value="1"/>
</dbReference>
<dbReference type="PANTHER" id="PTHR24421:SF10">
    <property type="entry name" value="NITRATE_NITRITE SENSOR PROTEIN NARQ"/>
    <property type="match status" value="1"/>
</dbReference>
<comment type="caution">
    <text evidence="13">The sequence shown here is derived from an EMBL/GenBank/DDBJ whole genome shotgun (WGS) entry which is preliminary data.</text>
</comment>
<protein>
    <recommendedName>
        <fullName evidence="2">histidine kinase</fullName>
        <ecNumber evidence="2">2.7.13.3</ecNumber>
    </recommendedName>
</protein>
<dbReference type="Gene3D" id="2.60.40.10">
    <property type="entry name" value="Immunoglobulins"/>
    <property type="match status" value="1"/>
</dbReference>
<dbReference type="GO" id="GO:0046983">
    <property type="term" value="F:protein dimerization activity"/>
    <property type="evidence" value="ECO:0007669"/>
    <property type="project" value="InterPro"/>
</dbReference>
<sequence>MNKHFLTPILALLLLAKTPTGSNAQASSFEQLITYENGLPGRSITGLVQGPNGFMWISTDNGLCRFDGYRLRTYRSSPEGDSLFQNNFIRFLFQTAQQQLLLINGPTEIELFSPQTETVSRLSVSGAVPGGGILRAVQQMPDQTIFLVAENGQSFCLLELTADGLQLRWRWEGQRHTIPEMNDLNSPRFRLAKGLGGKFWLHDREQGMFLLREQAAGKYQLEKQFGASHFAKPGKGQPQPILCQFVAVDAMGTVWTTFHGQTGLFKYDTAEGSFKPSGLFADVEVTYAYQDQQSHIIFKTESRTTEQTRYVLQNRQQWEPLPMPAPGEVLFVVGRNFRQEIFLGSWQGVARMSPDKPAVTQLLSGMSPLTSIRGMAITAAGRLLLSTERKGWYISQEAIAPDNALPSLEEVRPAAFANGAKDLNPPKFSRNFLPADDGSFWGAAYQLHIPPDVPRGYLIRYYPAADSAVVYPAPYRIECMSRGPDDRIWLAGTSTLMSFDPATGSFTTLAAAKGVLENIDVNYLCLTSDGKIHLGTSVGLFSFDPRQPSPMPARVEKEGLDSRILVLEEHPAGTLWAGTAGEGLIQYDMATGKVQKLSMQDGLPDNNVCGVIPDSLLNGLWLPTFNGLSFYSFEEKAFTNFYTNDGFSNAEFNRFAFLKGPEGLILTGGIDGVNIVDGQALLGRRALPQLFLSSISCYQQQKGEVVTQASNVNEIKNITLPAKNRYLKLEYGLSDFADPGKNRFAYFLEGYDRGWNSIGSRSELIFNNLPPGSYQLHIKGANVRGQWSEPILIGLEVRAFFYQELWFWALLCLLLVGGVWALYQYRLNQMRQLMALRTRIASDLHDDVGGLLAGIAMQTEVMQLNQLLKGDAQLERIRRMSLEAHGRMRDLVWSIDSRRDRIEDLVDRMREQAADVLSGSALKFSLKTEGFPPNTALQAQVRQAIYLIFKEALSNFTKHAAGASSFHVALWKTNHTIYATLSDDGQPQAKPSTPPTGLGLDNIKMRAQQVGGAVEISRDGGFHIKVSIPLAQ</sequence>
<gene>
    <name evidence="13" type="ORF">FRY97_20345</name>
</gene>
<reference evidence="13 14" key="1">
    <citation type="submission" date="2019-08" db="EMBL/GenBank/DDBJ databases">
        <title>Genome of Phaeodactylibacter luteus.</title>
        <authorList>
            <person name="Bowman J.P."/>
        </authorList>
    </citation>
    <scope>NUCLEOTIDE SEQUENCE [LARGE SCALE GENOMIC DNA]</scope>
    <source>
        <strain evidence="13 14">KCTC 42180</strain>
    </source>
</reference>
<keyword evidence="9" id="KW-1133">Transmembrane helix</keyword>
<keyword evidence="7" id="KW-0067">ATP-binding</keyword>
<keyword evidence="9" id="KW-0472">Membrane</keyword>
<dbReference type="InterPro" id="IPR011123">
    <property type="entry name" value="Y_Y_Y"/>
</dbReference>
<keyword evidence="10" id="KW-0732">Signal</keyword>
<feature type="transmembrane region" description="Helical" evidence="9">
    <location>
        <begin position="805"/>
        <end position="823"/>
    </location>
</feature>
<dbReference type="Gene3D" id="2.130.10.10">
    <property type="entry name" value="YVTN repeat-like/Quinoprotein amine dehydrogenase"/>
    <property type="match status" value="2"/>
</dbReference>
<evidence type="ECO:0000256" key="3">
    <source>
        <dbReference type="ARBA" id="ARBA00022553"/>
    </source>
</evidence>
<evidence type="ECO:0000313" key="13">
    <source>
        <dbReference type="EMBL" id="TXB60599.1"/>
    </source>
</evidence>
<comment type="catalytic activity">
    <reaction evidence="1">
        <text>ATP + protein L-histidine = ADP + protein N-phospho-L-histidine.</text>
        <dbReference type="EC" id="2.7.13.3"/>
    </reaction>
</comment>
<evidence type="ECO:0000256" key="4">
    <source>
        <dbReference type="ARBA" id="ARBA00022679"/>
    </source>
</evidence>
<evidence type="ECO:0000256" key="8">
    <source>
        <dbReference type="ARBA" id="ARBA00023012"/>
    </source>
</evidence>
<evidence type="ECO:0000256" key="5">
    <source>
        <dbReference type="ARBA" id="ARBA00022741"/>
    </source>
</evidence>
<dbReference type="RefSeq" id="WP_147169465.1">
    <property type="nucleotide sequence ID" value="NZ_VOOR01000074.1"/>
</dbReference>
<dbReference type="InterPro" id="IPR050482">
    <property type="entry name" value="Sensor_HK_TwoCompSys"/>
</dbReference>
<dbReference type="PANTHER" id="PTHR24421">
    <property type="entry name" value="NITRATE/NITRITE SENSOR PROTEIN NARX-RELATED"/>
    <property type="match status" value="1"/>
</dbReference>
<dbReference type="AlphaFoldDB" id="A0A5C6RH66"/>
<evidence type="ECO:0000259" key="11">
    <source>
        <dbReference type="Pfam" id="PF07495"/>
    </source>
</evidence>
<dbReference type="InterPro" id="IPR036890">
    <property type="entry name" value="HATPase_C_sf"/>
</dbReference>
<evidence type="ECO:0000256" key="10">
    <source>
        <dbReference type="SAM" id="SignalP"/>
    </source>
</evidence>
<evidence type="ECO:0000256" key="9">
    <source>
        <dbReference type="SAM" id="Phobius"/>
    </source>
</evidence>
<dbReference type="CDD" id="cd16917">
    <property type="entry name" value="HATPase_UhpB-NarQ-NarX-like"/>
    <property type="match status" value="1"/>
</dbReference>
<dbReference type="Gene3D" id="1.20.5.1930">
    <property type="match status" value="1"/>
</dbReference>
<keyword evidence="3" id="KW-0597">Phosphoprotein</keyword>
<dbReference type="InterPro" id="IPR011110">
    <property type="entry name" value="Reg_prop"/>
</dbReference>
<dbReference type="EC" id="2.7.13.3" evidence="2"/>
<dbReference type="Pfam" id="PF07730">
    <property type="entry name" value="HisKA_3"/>
    <property type="match status" value="1"/>
</dbReference>